<evidence type="ECO:0000313" key="1">
    <source>
        <dbReference type="EMBL" id="KAK4260700.1"/>
    </source>
</evidence>
<evidence type="ECO:0000313" key="2">
    <source>
        <dbReference type="Proteomes" id="UP001293593"/>
    </source>
</evidence>
<name>A0AAE1IZ94_9FABA</name>
<dbReference type="AlphaFoldDB" id="A0AAE1IZ94"/>
<comment type="caution">
    <text evidence="1">The sequence shown here is derived from an EMBL/GenBank/DDBJ whole genome shotgun (WGS) entry which is preliminary data.</text>
</comment>
<accession>A0AAE1IZ94</accession>
<organism evidence="1 2">
    <name type="scientific">Acacia crassicarpa</name>
    <name type="common">northern wattle</name>
    <dbReference type="NCBI Taxonomy" id="499986"/>
    <lineage>
        <taxon>Eukaryota</taxon>
        <taxon>Viridiplantae</taxon>
        <taxon>Streptophyta</taxon>
        <taxon>Embryophyta</taxon>
        <taxon>Tracheophyta</taxon>
        <taxon>Spermatophyta</taxon>
        <taxon>Magnoliopsida</taxon>
        <taxon>eudicotyledons</taxon>
        <taxon>Gunneridae</taxon>
        <taxon>Pentapetalae</taxon>
        <taxon>rosids</taxon>
        <taxon>fabids</taxon>
        <taxon>Fabales</taxon>
        <taxon>Fabaceae</taxon>
        <taxon>Caesalpinioideae</taxon>
        <taxon>mimosoid clade</taxon>
        <taxon>Acacieae</taxon>
        <taxon>Acacia</taxon>
    </lineage>
</organism>
<protein>
    <submittedName>
        <fullName evidence="1">Uncharacterized protein</fullName>
    </submittedName>
</protein>
<dbReference type="EMBL" id="JAWXYG010000010">
    <property type="protein sequence ID" value="KAK4260700.1"/>
    <property type="molecule type" value="Genomic_DNA"/>
</dbReference>
<sequence>MGVEPLSNHNNDTPAPLLLGLQPFSLIDHVAPVDWSWLDQIPSECSGSIPVLPSSLSFSS</sequence>
<dbReference type="Proteomes" id="UP001293593">
    <property type="component" value="Unassembled WGS sequence"/>
</dbReference>
<proteinExistence type="predicted"/>
<keyword evidence="2" id="KW-1185">Reference proteome</keyword>
<reference evidence="1" key="1">
    <citation type="submission" date="2023-10" db="EMBL/GenBank/DDBJ databases">
        <title>Chromosome-level genome of the transformable northern wattle, Acacia crassicarpa.</title>
        <authorList>
            <person name="Massaro I."/>
            <person name="Sinha N.R."/>
            <person name="Poethig S."/>
            <person name="Leichty A.R."/>
        </authorList>
    </citation>
    <scope>NUCLEOTIDE SEQUENCE</scope>
    <source>
        <strain evidence="1">Acra3RX</strain>
        <tissue evidence="1">Leaf</tissue>
    </source>
</reference>
<gene>
    <name evidence="1" type="ORF">QN277_003781</name>
</gene>